<dbReference type="Gene3D" id="2.60.40.2380">
    <property type="match status" value="1"/>
</dbReference>
<keyword evidence="10" id="KW-0812">Transmembrane</keyword>
<reference evidence="12 13" key="1">
    <citation type="submission" date="2021-04" db="EMBL/GenBank/DDBJ databases">
        <title>The genome sequence of type strain Ideonella paludis KCTC 32238.</title>
        <authorList>
            <person name="Liu Y."/>
        </authorList>
    </citation>
    <scope>NUCLEOTIDE SEQUENCE [LARGE SCALE GENOMIC DNA]</scope>
    <source>
        <strain evidence="12 13">KCTC 32238</strain>
    </source>
</reference>
<evidence type="ECO:0000313" key="13">
    <source>
        <dbReference type="Proteomes" id="UP000672097"/>
    </source>
</evidence>
<dbReference type="PANTHER" id="PTHR44936">
    <property type="entry name" value="SENSOR PROTEIN CREC"/>
    <property type="match status" value="1"/>
</dbReference>
<comment type="subcellular location">
    <subcellularLocation>
        <location evidence="2">Cell membrane</location>
        <topology evidence="2">Multi-pass membrane protein</topology>
    </subcellularLocation>
</comment>
<keyword evidence="4" id="KW-1003">Cell membrane</keyword>
<evidence type="ECO:0000256" key="5">
    <source>
        <dbReference type="ARBA" id="ARBA00022553"/>
    </source>
</evidence>
<evidence type="ECO:0000256" key="10">
    <source>
        <dbReference type="SAM" id="Phobius"/>
    </source>
</evidence>
<dbReference type="InterPro" id="IPR004358">
    <property type="entry name" value="Sig_transdc_His_kin-like_C"/>
</dbReference>
<dbReference type="SUPFAM" id="SSF47384">
    <property type="entry name" value="Homodimeric domain of signal transducing histidine kinase"/>
    <property type="match status" value="1"/>
</dbReference>
<feature type="transmembrane region" description="Helical" evidence="10">
    <location>
        <begin position="259"/>
        <end position="280"/>
    </location>
</feature>
<keyword evidence="9" id="KW-0067">ATP-binding</keyword>
<feature type="transmembrane region" description="Helical" evidence="10">
    <location>
        <begin position="286"/>
        <end position="305"/>
    </location>
</feature>
<dbReference type="PROSITE" id="PS50109">
    <property type="entry name" value="HIS_KIN"/>
    <property type="match status" value="1"/>
</dbReference>
<dbReference type="InterPro" id="IPR003661">
    <property type="entry name" value="HisK_dim/P_dom"/>
</dbReference>
<evidence type="ECO:0000259" key="11">
    <source>
        <dbReference type="PROSITE" id="PS50109"/>
    </source>
</evidence>
<dbReference type="InterPro" id="IPR036890">
    <property type="entry name" value="HATPase_C_sf"/>
</dbReference>
<evidence type="ECO:0000256" key="6">
    <source>
        <dbReference type="ARBA" id="ARBA00022679"/>
    </source>
</evidence>
<dbReference type="EMBL" id="JAGQDG010000001">
    <property type="protein sequence ID" value="MBQ0934554.1"/>
    <property type="molecule type" value="Genomic_DNA"/>
</dbReference>
<feature type="transmembrane region" description="Helical" evidence="10">
    <location>
        <begin position="198"/>
        <end position="220"/>
    </location>
</feature>
<dbReference type="InterPro" id="IPR036097">
    <property type="entry name" value="HisK_dim/P_sf"/>
</dbReference>
<gene>
    <name evidence="12" type="ORF">KAK11_04360</name>
</gene>
<dbReference type="EC" id="2.7.13.3" evidence="3"/>
<keyword evidence="8" id="KW-0418">Kinase</keyword>
<dbReference type="Gene3D" id="3.30.565.10">
    <property type="entry name" value="Histidine kinase-like ATPase, C-terminal domain"/>
    <property type="match status" value="1"/>
</dbReference>
<evidence type="ECO:0000256" key="4">
    <source>
        <dbReference type="ARBA" id="ARBA00022475"/>
    </source>
</evidence>
<evidence type="ECO:0000256" key="2">
    <source>
        <dbReference type="ARBA" id="ARBA00004651"/>
    </source>
</evidence>
<accession>A0ABS5DTT4</accession>
<organism evidence="12 13">
    <name type="scientific">Ideonella paludis</name>
    <dbReference type="NCBI Taxonomy" id="1233411"/>
    <lineage>
        <taxon>Bacteria</taxon>
        <taxon>Pseudomonadati</taxon>
        <taxon>Pseudomonadota</taxon>
        <taxon>Betaproteobacteria</taxon>
        <taxon>Burkholderiales</taxon>
        <taxon>Sphaerotilaceae</taxon>
        <taxon>Ideonella</taxon>
    </lineage>
</organism>
<proteinExistence type="predicted"/>
<feature type="transmembrane region" description="Helical" evidence="10">
    <location>
        <begin position="167"/>
        <end position="186"/>
    </location>
</feature>
<sequence length="645" mass="71459">MSMIFGMHHADTLPQPWTLRASAKALVIQDEMHALQHYRQGNFEALSGPGVARGMSSHDLWLALELPAGMRLAPRAYVTVAPALLDRVDLYQVVPGESRPRLLASSGYKVQPSLRPLPLRHAEFDVEVHDRRASVWLIRVQSRLYTAALVSVQSMGEHQQGELIEGFMVGVVLLLGLVSLTLSLVVRYWSPDGYALNLSWMVLGFISLMGMWHGYLRLWLDWPSEVAVTVLDTLVASGTLWAFYRWAASTMRMKRYSPWLPWAMKLVVLMSLPACAMAVMRGWSPLLGAAAAAGVMMVVVFAGIASQLGRHRIESPMYLLFGLIAASLVVIKTLAERGVLPYTSGTAYGWLIALSVACFALLLDLLTRAMDERQLVRADRDRLHAMLLHEKSQLELRVSDRAQALSTANEALRLTEASQRELLSMASHEFRTPAAMIKGTLDAMECVAEPLPHAVAQKVEALRTASSRLIFLANKLIAHDRWRELSVKPQLRSLWVREWLLEVLGDYDDDVPVRLKLPPEEVEVRADATLLKIALQTLIDNALVHSADGHSLVRVKLVVMPQQIEIQVIDAGPGIADDDKPQVFERFFSVGPDQSRGLGLSIVAAVARMHGGHVTVSDAQPHGACFHLVLPHQGLRTPTEDEHAD</sequence>
<keyword evidence="6" id="KW-0808">Transferase</keyword>
<feature type="transmembrane region" description="Helical" evidence="10">
    <location>
        <begin position="347"/>
        <end position="367"/>
    </location>
</feature>
<evidence type="ECO:0000256" key="8">
    <source>
        <dbReference type="ARBA" id="ARBA00022777"/>
    </source>
</evidence>
<dbReference type="InterPro" id="IPR005467">
    <property type="entry name" value="His_kinase_dom"/>
</dbReference>
<keyword evidence="10" id="KW-1133">Transmembrane helix</keyword>
<dbReference type="CDD" id="cd00075">
    <property type="entry name" value="HATPase"/>
    <property type="match status" value="1"/>
</dbReference>
<protein>
    <recommendedName>
        <fullName evidence="3">histidine kinase</fullName>
        <ecNumber evidence="3">2.7.13.3</ecNumber>
    </recommendedName>
</protein>
<dbReference type="Proteomes" id="UP000672097">
    <property type="component" value="Unassembled WGS sequence"/>
</dbReference>
<keyword evidence="5" id="KW-0597">Phosphoprotein</keyword>
<evidence type="ECO:0000313" key="12">
    <source>
        <dbReference type="EMBL" id="MBQ0934554.1"/>
    </source>
</evidence>
<keyword evidence="7" id="KW-0547">Nucleotide-binding</keyword>
<feature type="transmembrane region" description="Helical" evidence="10">
    <location>
        <begin position="226"/>
        <end position="247"/>
    </location>
</feature>
<comment type="caution">
    <text evidence="12">The sequence shown here is derived from an EMBL/GenBank/DDBJ whole genome shotgun (WGS) entry which is preliminary data.</text>
</comment>
<name>A0ABS5DTT4_9BURK</name>
<dbReference type="Pfam" id="PF07696">
    <property type="entry name" value="7TMR-DISMED2"/>
    <property type="match status" value="1"/>
</dbReference>
<dbReference type="CDD" id="cd00082">
    <property type="entry name" value="HisKA"/>
    <property type="match status" value="1"/>
</dbReference>
<dbReference type="PRINTS" id="PR00344">
    <property type="entry name" value="BCTRLSENSOR"/>
</dbReference>
<dbReference type="Pfam" id="PF02518">
    <property type="entry name" value="HATPase_c"/>
    <property type="match status" value="1"/>
</dbReference>
<dbReference type="SMART" id="SM00387">
    <property type="entry name" value="HATPase_c"/>
    <property type="match status" value="1"/>
</dbReference>
<keyword evidence="10" id="KW-0472">Membrane</keyword>
<evidence type="ECO:0000256" key="3">
    <source>
        <dbReference type="ARBA" id="ARBA00012438"/>
    </source>
</evidence>
<evidence type="ECO:0000256" key="9">
    <source>
        <dbReference type="ARBA" id="ARBA00022840"/>
    </source>
</evidence>
<dbReference type="InterPro" id="IPR003594">
    <property type="entry name" value="HATPase_dom"/>
</dbReference>
<evidence type="ECO:0000256" key="7">
    <source>
        <dbReference type="ARBA" id="ARBA00022741"/>
    </source>
</evidence>
<dbReference type="SUPFAM" id="SSF55874">
    <property type="entry name" value="ATPase domain of HSP90 chaperone/DNA topoisomerase II/histidine kinase"/>
    <property type="match status" value="1"/>
</dbReference>
<keyword evidence="13" id="KW-1185">Reference proteome</keyword>
<feature type="transmembrane region" description="Helical" evidence="10">
    <location>
        <begin position="317"/>
        <end position="335"/>
    </location>
</feature>
<comment type="catalytic activity">
    <reaction evidence="1">
        <text>ATP + protein L-histidine = ADP + protein N-phospho-L-histidine.</text>
        <dbReference type="EC" id="2.7.13.3"/>
    </reaction>
</comment>
<dbReference type="InterPro" id="IPR050980">
    <property type="entry name" value="2C_sensor_his_kinase"/>
</dbReference>
<feature type="domain" description="Histidine kinase" evidence="11">
    <location>
        <begin position="425"/>
        <end position="634"/>
    </location>
</feature>
<dbReference type="PANTHER" id="PTHR44936:SF10">
    <property type="entry name" value="SENSOR PROTEIN RSTB"/>
    <property type="match status" value="1"/>
</dbReference>
<dbReference type="InterPro" id="IPR011622">
    <property type="entry name" value="7TMR_DISM_rcpt_extracell_dom2"/>
</dbReference>
<evidence type="ECO:0000256" key="1">
    <source>
        <dbReference type="ARBA" id="ARBA00000085"/>
    </source>
</evidence>
<dbReference type="Gene3D" id="1.10.287.130">
    <property type="match status" value="1"/>
</dbReference>